<comment type="caution">
    <text evidence="2">The sequence shown here is derived from an EMBL/GenBank/DDBJ whole genome shotgun (WGS) entry which is preliminary data.</text>
</comment>
<dbReference type="EMBL" id="MCFA01000003">
    <property type="protein sequence ID" value="ORY19234.1"/>
    <property type="molecule type" value="Genomic_DNA"/>
</dbReference>
<evidence type="ECO:0000313" key="2">
    <source>
        <dbReference type="EMBL" id="ORY19234.1"/>
    </source>
</evidence>
<reference evidence="2 3" key="1">
    <citation type="submission" date="2016-07" db="EMBL/GenBank/DDBJ databases">
        <title>Pervasive Adenine N6-methylation of Active Genes in Fungi.</title>
        <authorList>
            <consortium name="DOE Joint Genome Institute"/>
            <person name="Mondo S.J."/>
            <person name="Dannebaum R.O."/>
            <person name="Kuo R.C."/>
            <person name="Labutti K."/>
            <person name="Haridas S."/>
            <person name="Kuo A."/>
            <person name="Salamov A."/>
            <person name="Ahrendt S.R."/>
            <person name="Lipzen A."/>
            <person name="Sullivan W."/>
            <person name="Andreopoulos W.B."/>
            <person name="Clum A."/>
            <person name="Lindquist E."/>
            <person name="Daum C."/>
            <person name="Ramamoorthy G.K."/>
            <person name="Gryganskyi A."/>
            <person name="Culley D."/>
            <person name="Magnuson J.K."/>
            <person name="James T.Y."/>
            <person name="O'Malley M.A."/>
            <person name="Stajich J.E."/>
            <person name="Spatafora J.W."/>
            <person name="Visel A."/>
            <person name="Grigoriev I.V."/>
        </authorList>
    </citation>
    <scope>NUCLEOTIDE SEQUENCE [LARGE SCALE GENOMIC DNA]</scope>
    <source>
        <strain evidence="2 3">CBS 115471</strain>
    </source>
</reference>
<feature type="region of interest" description="Disordered" evidence="1">
    <location>
        <begin position="1"/>
        <end position="21"/>
    </location>
</feature>
<accession>A0A1Y2A9U8</accession>
<proteinExistence type="predicted"/>
<feature type="compositionally biased region" description="Low complexity" evidence="1">
    <location>
        <begin position="1"/>
        <end position="15"/>
    </location>
</feature>
<dbReference type="Proteomes" id="UP000193144">
    <property type="component" value="Unassembled WGS sequence"/>
</dbReference>
<name>A0A1Y2A9U8_9PLEO</name>
<evidence type="ECO:0000256" key="1">
    <source>
        <dbReference type="SAM" id="MobiDB-lite"/>
    </source>
</evidence>
<dbReference type="AlphaFoldDB" id="A0A1Y2A9U8"/>
<evidence type="ECO:0000313" key="3">
    <source>
        <dbReference type="Proteomes" id="UP000193144"/>
    </source>
</evidence>
<gene>
    <name evidence="2" type="ORF">BCR34DRAFT_552788</name>
</gene>
<keyword evidence="3" id="KW-1185">Reference proteome</keyword>
<protein>
    <submittedName>
        <fullName evidence="2">Uncharacterized protein</fullName>
    </submittedName>
</protein>
<organism evidence="2 3">
    <name type="scientific">Clohesyomyces aquaticus</name>
    <dbReference type="NCBI Taxonomy" id="1231657"/>
    <lineage>
        <taxon>Eukaryota</taxon>
        <taxon>Fungi</taxon>
        <taxon>Dikarya</taxon>
        <taxon>Ascomycota</taxon>
        <taxon>Pezizomycotina</taxon>
        <taxon>Dothideomycetes</taxon>
        <taxon>Pleosporomycetidae</taxon>
        <taxon>Pleosporales</taxon>
        <taxon>Lindgomycetaceae</taxon>
        <taxon>Clohesyomyces</taxon>
    </lineage>
</organism>
<sequence length="117" mass="13169">MPPPNGSDSPSSLSSTRTPHVIGRSLLQHSGSPLEQSAYVFNEAAEKTILDFRKVQAFVAKIDLQSKKVARKEILEGAREVIKIAKTRIRPLVESRRIFDKEAKEKIKVLEDLDKRC</sequence>